<accession>A0A814QA11</accession>
<name>A0A814QA11_9BILA</name>
<evidence type="ECO:0000313" key="4">
    <source>
        <dbReference type="EMBL" id="CAF3841640.1"/>
    </source>
</evidence>
<reference evidence="3" key="1">
    <citation type="submission" date="2021-02" db="EMBL/GenBank/DDBJ databases">
        <authorList>
            <person name="Nowell W R."/>
        </authorList>
    </citation>
    <scope>NUCLEOTIDE SEQUENCE</scope>
</reference>
<sequence length="349" mass="40501">MIPRNSSSRSFSYILISCAFILAFLFEMFCLNIFCSSEPSADISYECYSCIHTNLSNETISLISFMKNQPSNQSEIDCISNNATFCPHDEIVQIVRHHFDQHERPIVGLIHKIQLSTIGVGVARNEIRLKYHYHTCQFRNESNFFLLIYNLLYPRKIGFNRYISILAMGSIIPSIITVLTNAISFRWIIAIRSSLNEQSRLSQRRTEDTRRVITIITIECILAVINSWLIDIILSIKYCGFSLAIGDDCPSFLSRFHRLLVFNGLLNSMSNIILCSCTSRRFRQELKHVKYVDRCNKKHLPCYCYIAWKTSFQSMRRYDDENCMAQSDSSSKRSKTPKSGSKQQHHYIR</sequence>
<organism evidence="3 5">
    <name type="scientific">Rotaria magnacalcarata</name>
    <dbReference type="NCBI Taxonomy" id="392030"/>
    <lineage>
        <taxon>Eukaryota</taxon>
        <taxon>Metazoa</taxon>
        <taxon>Spiralia</taxon>
        <taxon>Gnathifera</taxon>
        <taxon>Rotifera</taxon>
        <taxon>Eurotatoria</taxon>
        <taxon>Bdelloidea</taxon>
        <taxon>Philodinida</taxon>
        <taxon>Philodinidae</taxon>
        <taxon>Rotaria</taxon>
    </lineage>
</organism>
<gene>
    <name evidence="4" type="ORF">BYL167_LOCUS5318</name>
    <name evidence="3" type="ORF">CJN711_LOCUS7907</name>
</gene>
<comment type="caution">
    <text evidence="3">The sequence shown here is derived from an EMBL/GenBank/DDBJ whole genome shotgun (WGS) entry which is preliminary data.</text>
</comment>
<dbReference type="EMBL" id="CAJNOV010002832">
    <property type="protein sequence ID" value="CAF1117466.1"/>
    <property type="molecule type" value="Genomic_DNA"/>
</dbReference>
<evidence type="ECO:0000313" key="3">
    <source>
        <dbReference type="EMBL" id="CAF1117466.1"/>
    </source>
</evidence>
<dbReference type="EMBL" id="CAJOBH010001205">
    <property type="protein sequence ID" value="CAF3841640.1"/>
    <property type="molecule type" value="Genomic_DNA"/>
</dbReference>
<feature type="transmembrane region" description="Helical" evidence="2">
    <location>
        <begin position="162"/>
        <end position="191"/>
    </location>
</feature>
<evidence type="ECO:0000313" key="5">
    <source>
        <dbReference type="Proteomes" id="UP000663855"/>
    </source>
</evidence>
<feature type="region of interest" description="Disordered" evidence="1">
    <location>
        <begin position="325"/>
        <end position="349"/>
    </location>
</feature>
<dbReference type="Gene3D" id="1.20.1070.10">
    <property type="entry name" value="Rhodopsin 7-helix transmembrane proteins"/>
    <property type="match status" value="1"/>
</dbReference>
<keyword evidence="2" id="KW-0472">Membrane</keyword>
<feature type="transmembrane region" description="Helical" evidence="2">
    <location>
        <begin position="212"/>
        <end position="236"/>
    </location>
</feature>
<keyword evidence="2" id="KW-1133">Transmembrane helix</keyword>
<dbReference type="AlphaFoldDB" id="A0A814QA11"/>
<protein>
    <submittedName>
        <fullName evidence="3">Uncharacterized protein</fullName>
    </submittedName>
</protein>
<evidence type="ECO:0000256" key="2">
    <source>
        <dbReference type="SAM" id="Phobius"/>
    </source>
</evidence>
<dbReference type="Proteomes" id="UP000681967">
    <property type="component" value="Unassembled WGS sequence"/>
</dbReference>
<proteinExistence type="predicted"/>
<dbReference type="Proteomes" id="UP000663855">
    <property type="component" value="Unassembled WGS sequence"/>
</dbReference>
<feature type="transmembrane region" description="Helical" evidence="2">
    <location>
        <begin position="12"/>
        <end position="34"/>
    </location>
</feature>
<evidence type="ECO:0000256" key="1">
    <source>
        <dbReference type="SAM" id="MobiDB-lite"/>
    </source>
</evidence>
<keyword evidence="2" id="KW-0812">Transmembrane</keyword>